<proteinExistence type="predicted"/>
<protein>
    <submittedName>
        <fullName evidence="1">Uncharacterized protein</fullName>
    </submittedName>
</protein>
<reference evidence="1" key="1">
    <citation type="submission" date="2018-02" db="EMBL/GenBank/DDBJ databases">
        <title>Rhizophora mucronata_Transcriptome.</title>
        <authorList>
            <person name="Meera S.P."/>
            <person name="Sreeshan A."/>
            <person name="Augustine A."/>
        </authorList>
    </citation>
    <scope>NUCLEOTIDE SEQUENCE</scope>
    <source>
        <tissue evidence="1">Leaf</tissue>
    </source>
</reference>
<dbReference type="EMBL" id="GGEC01065904">
    <property type="protein sequence ID" value="MBX46388.1"/>
    <property type="molecule type" value="Transcribed_RNA"/>
</dbReference>
<sequence length="28" mass="3373">MALLQGVEQPRPFWEDLERVFLRCPNDL</sequence>
<accession>A0A2P2NV52</accession>
<name>A0A2P2NV52_RHIMU</name>
<evidence type="ECO:0000313" key="1">
    <source>
        <dbReference type="EMBL" id="MBX46388.1"/>
    </source>
</evidence>
<organism evidence="1">
    <name type="scientific">Rhizophora mucronata</name>
    <name type="common">Asiatic mangrove</name>
    <dbReference type="NCBI Taxonomy" id="61149"/>
    <lineage>
        <taxon>Eukaryota</taxon>
        <taxon>Viridiplantae</taxon>
        <taxon>Streptophyta</taxon>
        <taxon>Embryophyta</taxon>
        <taxon>Tracheophyta</taxon>
        <taxon>Spermatophyta</taxon>
        <taxon>Magnoliopsida</taxon>
        <taxon>eudicotyledons</taxon>
        <taxon>Gunneridae</taxon>
        <taxon>Pentapetalae</taxon>
        <taxon>rosids</taxon>
        <taxon>fabids</taxon>
        <taxon>Malpighiales</taxon>
        <taxon>Rhizophoraceae</taxon>
        <taxon>Rhizophora</taxon>
    </lineage>
</organism>
<dbReference type="AlphaFoldDB" id="A0A2P2NV52"/>